<name>B9DYG0_CLOK1</name>
<dbReference type="Pfam" id="PF18789">
    <property type="entry name" value="DarA_C"/>
    <property type="match status" value="1"/>
</dbReference>
<evidence type="ECO:0000313" key="4">
    <source>
        <dbReference type="Proteomes" id="UP000007969"/>
    </source>
</evidence>
<dbReference type="EMBL" id="AP009049">
    <property type="protein sequence ID" value="BAH05285.1"/>
    <property type="molecule type" value="Genomic_DNA"/>
</dbReference>
<evidence type="ECO:0000313" key="3">
    <source>
        <dbReference type="EMBL" id="BAH05285.1"/>
    </source>
</evidence>
<accession>B9DYG0</accession>
<organism evidence="3 4">
    <name type="scientific">Clostridium kluyveri (strain NBRC 12016)</name>
    <dbReference type="NCBI Taxonomy" id="583346"/>
    <lineage>
        <taxon>Bacteria</taxon>
        <taxon>Bacillati</taxon>
        <taxon>Bacillota</taxon>
        <taxon>Clostridia</taxon>
        <taxon>Eubacteriales</taxon>
        <taxon>Clostridiaceae</taxon>
        <taxon>Clostridium</taxon>
    </lineage>
</organism>
<dbReference type="KEGG" id="ckr:CKR_0234"/>
<dbReference type="HOGENOM" id="CLU_090278_1_0_9"/>
<dbReference type="AlphaFoldDB" id="B9DYG0"/>
<sequence length="206" mass="23496">MTFLCMRTEGKMSDNVKGYEIKRAIAFENERGFALGENPQAVQPFATWQFTEDASGRRDYYWGHYTTSKAAATRDYENRVSEYRHDYGVSEKSAYRYYSTQRPVDIGTFPKTENGPLYLVNFDKRESVEQGRFLAWGYLVYDAPLTEKQMADYELRAAPGNPDRKAPMREPGESKSIAARLAEGAKQAARDNAARPAPEKGTEKDR</sequence>
<evidence type="ECO:0000259" key="2">
    <source>
        <dbReference type="Pfam" id="PF18789"/>
    </source>
</evidence>
<proteinExistence type="predicted"/>
<reference evidence="4" key="1">
    <citation type="submission" date="2005-09" db="EMBL/GenBank/DDBJ databases">
        <title>Complete genome sequence of Clostridium kluyveri and comparative genomics of Clostridia species.</title>
        <authorList>
            <person name="Inui M."/>
            <person name="Nonaka H."/>
            <person name="Shinoda Y."/>
            <person name="Ikenaga Y."/>
            <person name="Abe M."/>
            <person name="Naito K."/>
            <person name="Vertes A.A."/>
            <person name="Yukawa H."/>
        </authorList>
    </citation>
    <scope>NUCLEOTIDE SEQUENCE [LARGE SCALE GENOMIC DNA]</scope>
    <source>
        <strain evidence="4">NBRC 12016</strain>
    </source>
</reference>
<protein>
    <recommendedName>
        <fullName evidence="2">Defence against restriction A C-terminal domain-containing protein</fullName>
    </recommendedName>
</protein>
<feature type="domain" description="Defence against restriction A C-terminal" evidence="2">
    <location>
        <begin position="93"/>
        <end position="159"/>
    </location>
</feature>
<dbReference type="InterPro" id="IPR041501">
    <property type="entry name" value="DarA_C"/>
</dbReference>
<dbReference type="Proteomes" id="UP000007969">
    <property type="component" value="Chromosome"/>
</dbReference>
<feature type="compositionally biased region" description="Basic and acidic residues" evidence="1">
    <location>
        <begin position="162"/>
        <end position="173"/>
    </location>
</feature>
<feature type="region of interest" description="Disordered" evidence="1">
    <location>
        <begin position="157"/>
        <end position="206"/>
    </location>
</feature>
<feature type="compositionally biased region" description="Basic and acidic residues" evidence="1">
    <location>
        <begin position="188"/>
        <end position="206"/>
    </location>
</feature>
<evidence type="ECO:0000256" key="1">
    <source>
        <dbReference type="SAM" id="MobiDB-lite"/>
    </source>
</evidence>
<gene>
    <name evidence="3" type="ordered locus">CKR_0234</name>
</gene>